<accession>A0A099KQU0</accession>
<dbReference type="InterPro" id="IPR019494">
    <property type="entry name" value="FIST_C"/>
</dbReference>
<dbReference type="PANTHER" id="PTHR40252">
    <property type="entry name" value="BLR0328 PROTEIN"/>
    <property type="match status" value="1"/>
</dbReference>
<dbReference type="OrthoDB" id="378730at2"/>
<dbReference type="PANTHER" id="PTHR40252:SF2">
    <property type="entry name" value="BLR0328 PROTEIN"/>
    <property type="match status" value="1"/>
</dbReference>
<proteinExistence type="predicted"/>
<comment type="caution">
    <text evidence="3">The sequence shown here is derived from an EMBL/GenBank/DDBJ whole genome shotgun (WGS) entry which is preliminary data.</text>
</comment>
<dbReference type="PATRIC" id="fig|28229.4.peg.1853"/>
<evidence type="ECO:0000259" key="1">
    <source>
        <dbReference type="SMART" id="SM00897"/>
    </source>
</evidence>
<dbReference type="AlphaFoldDB" id="A0A099KQU0"/>
<dbReference type="Pfam" id="PF08495">
    <property type="entry name" value="FIST"/>
    <property type="match status" value="1"/>
</dbReference>
<dbReference type="InterPro" id="IPR013702">
    <property type="entry name" value="FIST_domain_N"/>
</dbReference>
<evidence type="ECO:0000259" key="2">
    <source>
        <dbReference type="SMART" id="SM01204"/>
    </source>
</evidence>
<name>A0A099KQU0_COLPS</name>
<dbReference type="SMART" id="SM01204">
    <property type="entry name" value="FIST_C"/>
    <property type="match status" value="1"/>
</dbReference>
<dbReference type="Pfam" id="PF10442">
    <property type="entry name" value="FIST_C"/>
    <property type="match status" value="1"/>
</dbReference>
<organism evidence="3 4">
    <name type="scientific">Colwellia psychrerythraea</name>
    <name type="common">Vibrio psychroerythus</name>
    <dbReference type="NCBI Taxonomy" id="28229"/>
    <lineage>
        <taxon>Bacteria</taxon>
        <taxon>Pseudomonadati</taxon>
        <taxon>Pseudomonadota</taxon>
        <taxon>Gammaproteobacteria</taxon>
        <taxon>Alteromonadales</taxon>
        <taxon>Colwelliaceae</taxon>
        <taxon>Colwellia</taxon>
    </lineage>
</organism>
<evidence type="ECO:0000313" key="3">
    <source>
        <dbReference type="EMBL" id="KGJ92565.1"/>
    </source>
</evidence>
<gene>
    <name evidence="3" type="ORF">ND2E_2813</name>
</gene>
<evidence type="ECO:0000313" key="4">
    <source>
        <dbReference type="Proteomes" id="UP000029843"/>
    </source>
</evidence>
<dbReference type="EMBL" id="JQED01000017">
    <property type="protein sequence ID" value="KGJ92565.1"/>
    <property type="molecule type" value="Genomic_DNA"/>
</dbReference>
<feature type="domain" description="FIST C-domain" evidence="2">
    <location>
        <begin position="221"/>
        <end position="362"/>
    </location>
</feature>
<sequence>MATELFTWYTVSDTLNDFKSGLSLAQESGAESLLVLTCSLNNYPEEELNALFTACPLKLFGGIYPMLTLQGDLIKQGALIIGFKETFDVTLFTQLNHVTTENSLEDFITSTLQEKQNFRGQDNFLMFYDALISNIEGFIDCLFECLDHGIKIAGGGAGNLDFIQRQCVFTNSGIHSDAILLVALPRALHTSVAHGWKTFDEPFLVSEAQGQTVQSLNYQPAYEVYCQTIENATEYTFKDTDFFEIAKHFPLGIKDINNNIIVRDPILAKNNQLQCFGNIPINSMVYLLEGKIDTLVASTEKAAATLFSNLTKTTIPTTMIFDCISRALFMEDEFEKELNVIAEQCRSGTLFGVLSLGEIANSQSGAIRLLNKSIVISSW</sequence>
<dbReference type="RefSeq" id="WP_033093587.1">
    <property type="nucleotide sequence ID" value="NZ_JQED01000017.1"/>
</dbReference>
<feature type="domain" description="FIST" evidence="1">
    <location>
        <begin position="30"/>
        <end position="220"/>
    </location>
</feature>
<evidence type="ECO:0008006" key="5">
    <source>
        <dbReference type="Google" id="ProtNLM"/>
    </source>
</evidence>
<reference evidence="3 4" key="1">
    <citation type="submission" date="2014-08" db="EMBL/GenBank/DDBJ databases">
        <title>Genomic and Phenotypic Diversity of Colwellia psychrerythraea strains from Disparate Marine Basins.</title>
        <authorList>
            <person name="Techtmann S.M."/>
            <person name="Stelling S.C."/>
            <person name="Utturkar S.M."/>
            <person name="Alshibli N."/>
            <person name="Harris A."/>
            <person name="Brown S.D."/>
            <person name="Hazen T.C."/>
        </authorList>
    </citation>
    <scope>NUCLEOTIDE SEQUENCE [LARGE SCALE GENOMIC DNA]</scope>
    <source>
        <strain evidence="3 4">ND2E</strain>
    </source>
</reference>
<dbReference type="Proteomes" id="UP000029843">
    <property type="component" value="Unassembled WGS sequence"/>
</dbReference>
<protein>
    <recommendedName>
        <fullName evidence="5">FIST C domain-containing protein</fullName>
    </recommendedName>
</protein>
<dbReference type="SMART" id="SM00897">
    <property type="entry name" value="FIST"/>
    <property type="match status" value="1"/>
</dbReference>